<dbReference type="InterPro" id="IPR003593">
    <property type="entry name" value="AAA+_ATPase"/>
</dbReference>
<dbReference type="Proteomes" id="UP001500842">
    <property type="component" value="Unassembled WGS sequence"/>
</dbReference>
<feature type="domain" description="ABC transmembrane type-1" evidence="9">
    <location>
        <begin position="20"/>
        <end position="296"/>
    </location>
</feature>
<keyword evidence="11" id="KW-1185">Reference proteome</keyword>
<dbReference type="PROSITE" id="PS50893">
    <property type="entry name" value="ABC_TRANSPORTER_2"/>
    <property type="match status" value="1"/>
</dbReference>
<dbReference type="PROSITE" id="PS50929">
    <property type="entry name" value="ABC_TM1F"/>
    <property type="match status" value="1"/>
</dbReference>
<evidence type="ECO:0000259" key="9">
    <source>
        <dbReference type="PROSITE" id="PS50929"/>
    </source>
</evidence>
<dbReference type="PROSITE" id="PS00211">
    <property type="entry name" value="ABC_TRANSPORTER_1"/>
    <property type="match status" value="1"/>
</dbReference>
<evidence type="ECO:0000256" key="4">
    <source>
        <dbReference type="ARBA" id="ARBA00022840"/>
    </source>
</evidence>
<reference evidence="10 11" key="1">
    <citation type="journal article" date="2019" name="Int. J. Syst. Evol. Microbiol.">
        <title>The Global Catalogue of Microorganisms (GCM) 10K type strain sequencing project: providing services to taxonomists for standard genome sequencing and annotation.</title>
        <authorList>
            <consortium name="The Broad Institute Genomics Platform"/>
            <consortium name="The Broad Institute Genome Sequencing Center for Infectious Disease"/>
            <person name="Wu L."/>
            <person name="Ma J."/>
        </authorList>
    </citation>
    <scope>NUCLEOTIDE SEQUENCE [LARGE SCALE GENOMIC DNA]</scope>
    <source>
        <strain evidence="10 11">JCM 14942</strain>
    </source>
</reference>
<organism evidence="10 11">
    <name type="scientific">Nocardioides humi</name>
    <dbReference type="NCBI Taxonomy" id="449461"/>
    <lineage>
        <taxon>Bacteria</taxon>
        <taxon>Bacillati</taxon>
        <taxon>Actinomycetota</taxon>
        <taxon>Actinomycetes</taxon>
        <taxon>Propionibacteriales</taxon>
        <taxon>Nocardioidaceae</taxon>
        <taxon>Nocardioides</taxon>
    </lineage>
</organism>
<dbReference type="RefSeq" id="WP_141006028.1">
    <property type="nucleotide sequence ID" value="NZ_BAAAOR010000055.1"/>
</dbReference>
<dbReference type="GO" id="GO:0005524">
    <property type="term" value="F:ATP binding"/>
    <property type="evidence" value="ECO:0007669"/>
    <property type="project" value="UniProtKB-KW"/>
</dbReference>
<dbReference type="PANTHER" id="PTHR24221">
    <property type="entry name" value="ATP-BINDING CASSETTE SUB-FAMILY B"/>
    <property type="match status" value="1"/>
</dbReference>
<dbReference type="InterPro" id="IPR036640">
    <property type="entry name" value="ABC1_TM_sf"/>
</dbReference>
<dbReference type="SUPFAM" id="SSF52540">
    <property type="entry name" value="P-loop containing nucleoside triphosphate hydrolases"/>
    <property type="match status" value="1"/>
</dbReference>
<proteinExistence type="predicted"/>
<feature type="domain" description="ABC transporter" evidence="8">
    <location>
        <begin position="329"/>
        <end position="563"/>
    </location>
</feature>
<feature type="transmembrane region" description="Helical" evidence="7">
    <location>
        <begin position="155"/>
        <end position="175"/>
    </location>
</feature>
<feature type="transmembrane region" description="Helical" evidence="7">
    <location>
        <begin position="50"/>
        <end position="67"/>
    </location>
</feature>
<feature type="transmembrane region" description="Helical" evidence="7">
    <location>
        <begin position="21"/>
        <end position="44"/>
    </location>
</feature>
<dbReference type="Gene3D" id="1.20.1560.10">
    <property type="entry name" value="ABC transporter type 1, transmembrane domain"/>
    <property type="match status" value="1"/>
</dbReference>
<dbReference type="Pfam" id="PF00005">
    <property type="entry name" value="ABC_tran"/>
    <property type="match status" value="1"/>
</dbReference>
<evidence type="ECO:0000256" key="7">
    <source>
        <dbReference type="SAM" id="Phobius"/>
    </source>
</evidence>
<keyword evidence="5 7" id="KW-1133">Transmembrane helix</keyword>
<evidence type="ECO:0000259" key="8">
    <source>
        <dbReference type="PROSITE" id="PS50893"/>
    </source>
</evidence>
<name>A0ABN2BXY4_9ACTN</name>
<dbReference type="InterPro" id="IPR017871">
    <property type="entry name" value="ABC_transporter-like_CS"/>
</dbReference>
<dbReference type="InterPro" id="IPR011527">
    <property type="entry name" value="ABC1_TM_dom"/>
</dbReference>
<feature type="transmembrane region" description="Helical" evidence="7">
    <location>
        <begin position="230"/>
        <end position="253"/>
    </location>
</feature>
<dbReference type="InterPro" id="IPR003439">
    <property type="entry name" value="ABC_transporter-like_ATP-bd"/>
</dbReference>
<dbReference type="EMBL" id="BAAAOR010000055">
    <property type="protein sequence ID" value="GAA1549380.1"/>
    <property type="molecule type" value="Genomic_DNA"/>
</dbReference>
<dbReference type="Gene3D" id="3.40.50.300">
    <property type="entry name" value="P-loop containing nucleotide triphosphate hydrolases"/>
    <property type="match status" value="1"/>
</dbReference>
<evidence type="ECO:0000256" key="2">
    <source>
        <dbReference type="ARBA" id="ARBA00022692"/>
    </source>
</evidence>
<comment type="subcellular location">
    <subcellularLocation>
        <location evidence="1">Cell membrane</location>
        <topology evidence="1">Multi-pass membrane protein</topology>
    </subcellularLocation>
</comment>
<accession>A0ABN2BXY4</accession>
<evidence type="ECO:0000313" key="10">
    <source>
        <dbReference type="EMBL" id="GAA1549380.1"/>
    </source>
</evidence>
<sequence>MRTFLDLVGDRTAVRRFVGSAVVAILLRAGVLLLLFPLLSALFSGFPADAWPWLGALIAAVVANWWAEQRLFAAGYGIGFDLLTGVERRIRERLEQLPPGWFDARRRAEVQRTLTTAGQELCTSFAYVVTPTVSAIGASFAVGVGLLLVDPLLGAVALAGSLVVAIALLVGGRLLRASDASFAAASNEAGSRIVEFSRSQRLLRASGRAGSAESELGTALQRQRRAAVRLLGWTVPGNLLFTVAYQLMLLAVAATTVHLFLDGALDAAEVVALLVVLVRFLEPFVTLSELAPAVELLQAALRRIRTFFDAEVLAEPSSSAARDLSAPAVELRGVRFAYPGGPDVLAGIDLVVPRGSTTAVVGPSGSGKSTLLDLVTRVADVDEGTVLVDGVDVRQLRLDDLLGGVAMVHQDVYLFDGTLRENVAAGRPGATEDELRAACAAAQLDGVVERLPDGWDSRVGEDGARLSGGERQRVSIARAILRRAPLLLLDEATSALDVLTEQGLVSTLERRADDSTVLVVAHRLSTIARADQIAFLEDGRIVECGTLDELLAAGGRFADYWRLREQAAGWSLV</sequence>
<keyword evidence="6 7" id="KW-0472">Membrane</keyword>
<dbReference type="SMART" id="SM00382">
    <property type="entry name" value="AAA"/>
    <property type="match status" value="1"/>
</dbReference>
<dbReference type="InterPro" id="IPR027417">
    <property type="entry name" value="P-loop_NTPase"/>
</dbReference>
<evidence type="ECO:0000256" key="5">
    <source>
        <dbReference type="ARBA" id="ARBA00022989"/>
    </source>
</evidence>
<gene>
    <name evidence="10" type="ORF">GCM10009788_58990</name>
</gene>
<dbReference type="SUPFAM" id="SSF90123">
    <property type="entry name" value="ABC transporter transmembrane region"/>
    <property type="match status" value="1"/>
</dbReference>
<dbReference type="InterPro" id="IPR039421">
    <property type="entry name" value="Type_1_exporter"/>
</dbReference>
<keyword evidence="4 10" id="KW-0067">ATP-binding</keyword>
<evidence type="ECO:0000256" key="3">
    <source>
        <dbReference type="ARBA" id="ARBA00022741"/>
    </source>
</evidence>
<evidence type="ECO:0000313" key="11">
    <source>
        <dbReference type="Proteomes" id="UP001500842"/>
    </source>
</evidence>
<keyword evidence="3" id="KW-0547">Nucleotide-binding</keyword>
<keyword evidence="2 7" id="KW-0812">Transmembrane</keyword>
<protein>
    <submittedName>
        <fullName evidence="10">ABC transporter ATP-binding protein</fullName>
    </submittedName>
</protein>
<comment type="caution">
    <text evidence="10">The sequence shown here is derived from an EMBL/GenBank/DDBJ whole genome shotgun (WGS) entry which is preliminary data.</text>
</comment>
<evidence type="ECO:0000256" key="1">
    <source>
        <dbReference type="ARBA" id="ARBA00004651"/>
    </source>
</evidence>
<dbReference type="PANTHER" id="PTHR24221:SF654">
    <property type="entry name" value="ATP-BINDING CASSETTE SUB-FAMILY B MEMBER 6"/>
    <property type="match status" value="1"/>
</dbReference>
<feature type="transmembrane region" description="Helical" evidence="7">
    <location>
        <begin position="125"/>
        <end position="149"/>
    </location>
</feature>
<evidence type="ECO:0000256" key="6">
    <source>
        <dbReference type="ARBA" id="ARBA00023136"/>
    </source>
</evidence>